<evidence type="ECO:0000313" key="4">
    <source>
        <dbReference type="EMBL" id="ESP01751.1"/>
    </source>
</evidence>
<sequence length="89" mass="9762">RTALHYAAANVHQQCVNLLLNADSVVNMTDIKGCTPLHYAAPFDSDARVVELLLRHDARPGIKDDDGFNAVHYAALKGHKLALEMVNII</sequence>
<dbReference type="PANTHER" id="PTHR24171">
    <property type="entry name" value="ANKYRIN REPEAT DOMAIN-CONTAINING PROTEIN 39-RELATED"/>
    <property type="match status" value="1"/>
</dbReference>
<keyword evidence="1" id="KW-0677">Repeat</keyword>
<name>V4B270_LOTGI</name>
<evidence type="ECO:0000256" key="2">
    <source>
        <dbReference type="ARBA" id="ARBA00023043"/>
    </source>
</evidence>
<dbReference type="Proteomes" id="UP000030746">
    <property type="component" value="Unassembled WGS sequence"/>
</dbReference>
<dbReference type="OMA" id="WGANINS"/>
<dbReference type="PROSITE" id="PS50297">
    <property type="entry name" value="ANK_REP_REGION"/>
    <property type="match status" value="2"/>
</dbReference>
<dbReference type="InterPro" id="IPR036770">
    <property type="entry name" value="Ankyrin_rpt-contain_sf"/>
</dbReference>
<dbReference type="AlphaFoldDB" id="V4B270"/>
<keyword evidence="2 3" id="KW-0040">ANK repeat</keyword>
<dbReference type="Gene3D" id="1.25.40.20">
    <property type="entry name" value="Ankyrin repeat-containing domain"/>
    <property type="match status" value="2"/>
</dbReference>
<feature type="repeat" description="ANK" evidence="3">
    <location>
        <begin position="1"/>
        <end position="31"/>
    </location>
</feature>
<dbReference type="GeneID" id="20234146"/>
<gene>
    <name evidence="4" type="ORF">LOTGIDRAFT_139105</name>
</gene>
<dbReference type="KEGG" id="lgi:LOTGIDRAFT_139105"/>
<dbReference type="SUPFAM" id="SSF48403">
    <property type="entry name" value="Ankyrin repeat"/>
    <property type="match status" value="1"/>
</dbReference>
<dbReference type="PANTHER" id="PTHR24171:SF9">
    <property type="entry name" value="ANKYRIN REPEAT DOMAIN-CONTAINING PROTEIN 39"/>
    <property type="match status" value="1"/>
</dbReference>
<dbReference type="PROSITE" id="PS50088">
    <property type="entry name" value="ANK_REPEAT"/>
    <property type="match status" value="2"/>
</dbReference>
<evidence type="ECO:0000256" key="3">
    <source>
        <dbReference type="PROSITE-ProRule" id="PRU00023"/>
    </source>
</evidence>
<protein>
    <submittedName>
        <fullName evidence="4">Uncharacterized protein</fullName>
    </submittedName>
</protein>
<proteinExistence type="predicted"/>
<reference evidence="4 5" key="1">
    <citation type="journal article" date="2013" name="Nature">
        <title>Insights into bilaterian evolution from three spiralian genomes.</title>
        <authorList>
            <person name="Simakov O."/>
            <person name="Marletaz F."/>
            <person name="Cho S.J."/>
            <person name="Edsinger-Gonzales E."/>
            <person name="Havlak P."/>
            <person name="Hellsten U."/>
            <person name="Kuo D.H."/>
            <person name="Larsson T."/>
            <person name="Lv J."/>
            <person name="Arendt D."/>
            <person name="Savage R."/>
            <person name="Osoegawa K."/>
            <person name="de Jong P."/>
            <person name="Grimwood J."/>
            <person name="Chapman J.A."/>
            <person name="Shapiro H."/>
            <person name="Aerts A."/>
            <person name="Otillar R.P."/>
            <person name="Terry A.Y."/>
            <person name="Boore J.L."/>
            <person name="Grigoriev I.V."/>
            <person name="Lindberg D.R."/>
            <person name="Seaver E.C."/>
            <person name="Weisblat D.A."/>
            <person name="Putnam N.H."/>
            <person name="Rokhsar D.S."/>
        </authorList>
    </citation>
    <scope>NUCLEOTIDE SEQUENCE [LARGE SCALE GENOMIC DNA]</scope>
</reference>
<dbReference type="OrthoDB" id="5406014at2759"/>
<keyword evidence="5" id="KW-1185">Reference proteome</keyword>
<feature type="repeat" description="ANK" evidence="3">
    <location>
        <begin position="32"/>
        <end position="65"/>
    </location>
</feature>
<dbReference type="Pfam" id="PF12796">
    <property type="entry name" value="Ank_2"/>
    <property type="match status" value="1"/>
</dbReference>
<dbReference type="EMBL" id="KB200385">
    <property type="protein sequence ID" value="ESP01751.1"/>
    <property type="molecule type" value="Genomic_DNA"/>
</dbReference>
<evidence type="ECO:0000256" key="1">
    <source>
        <dbReference type="ARBA" id="ARBA00022737"/>
    </source>
</evidence>
<evidence type="ECO:0000313" key="5">
    <source>
        <dbReference type="Proteomes" id="UP000030746"/>
    </source>
</evidence>
<dbReference type="RefSeq" id="XP_009047525.1">
    <property type="nucleotide sequence ID" value="XM_009049277.1"/>
</dbReference>
<organism evidence="4 5">
    <name type="scientific">Lottia gigantea</name>
    <name type="common">Giant owl limpet</name>
    <dbReference type="NCBI Taxonomy" id="225164"/>
    <lineage>
        <taxon>Eukaryota</taxon>
        <taxon>Metazoa</taxon>
        <taxon>Spiralia</taxon>
        <taxon>Lophotrochozoa</taxon>
        <taxon>Mollusca</taxon>
        <taxon>Gastropoda</taxon>
        <taxon>Patellogastropoda</taxon>
        <taxon>Lottioidea</taxon>
        <taxon>Lottiidae</taxon>
        <taxon>Lottia</taxon>
    </lineage>
</organism>
<accession>V4B270</accession>
<feature type="non-terminal residue" evidence="4">
    <location>
        <position position="1"/>
    </location>
</feature>
<dbReference type="STRING" id="225164.V4B270"/>
<dbReference type="InterPro" id="IPR002110">
    <property type="entry name" value="Ankyrin_rpt"/>
</dbReference>
<dbReference type="SMART" id="SM00248">
    <property type="entry name" value="ANK"/>
    <property type="match status" value="2"/>
</dbReference>
<dbReference type="CTD" id="20234146"/>
<dbReference type="HOGENOM" id="CLU_000134_45_5_1"/>